<accession>A0A2I6UGA9</accession>
<evidence type="ECO:0000313" key="1">
    <source>
        <dbReference type="EMBL" id="AUO79024.1"/>
    </source>
</evidence>
<proteinExistence type="predicted"/>
<protein>
    <submittedName>
        <fullName evidence="1">Uncharacterized protein</fullName>
    </submittedName>
</protein>
<dbReference type="Proteomes" id="UP000241693">
    <property type="component" value="Segment"/>
</dbReference>
<dbReference type="KEGG" id="vg:40236204"/>
<dbReference type="GeneID" id="40236204"/>
<evidence type="ECO:0000313" key="2">
    <source>
        <dbReference type="Proteomes" id="UP000241693"/>
    </source>
</evidence>
<keyword evidence="2" id="KW-1185">Reference proteome</keyword>
<sequence length="42" mass="4644">MSWLCRLSVPPTAPLLKGKGKCVGVARYRLISFSNASWYASE</sequence>
<name>A0A2I6UGA9_9CAUD</name>
<dbReference type="EMBL" id="MF580956">
    <property type="protein sequence ID" value="AUO79024.1"/>
    <property type="molecule type" value="Genomic_DNA"/>
</dbReference>
<reference evidence="1 2" key="1">
    <citation type="submission" date="2017-07" db="EMBL/GenBank/DDBJ databases">
        <title>Characterization of ecologically diverse viruses infecting co-occurring strains of cosmopolitan hyperhalophilic Bacteroidetes.</title>
        <authorList>
            <person name="Villamor J."/>
            <person name="Ramos-Barbero M.D."/>
            <person name="Gonzalez-Torres P."/>
            <person name="Gabaldon T."/>
            <person name="Rollesso-Mora R."/>
            <person name="Meseguer I."/>
            <person name="Martinez-Garcia M."/>
            <person name="Santos F."/>
            <person name="Anton J."/>
        </authorList>
    </citation>
    <scope>NUCLEOTIDE SEQUENCE [LARGE SCALE GENOMIC DNA]</scope>
</reference>
<dbReference type="RefSeq" id="YP_009639412.1">
    <property type="nucleotide sequence ID" value="NC_042349.1"/>
</dbReference>
<organism evidence="1 2">
    <name type="scientific">Salinibacter phage M8CC-19</name>
    <dbReference type="NCBI Taxonomy" id="2681613"/>
    <lineage>
        <taxon>Viruses</taxon>
        <taxon>Duplodnaviria</taxon>
        <taxon>Heunggongvirae</taxon>
        <taxon>Uroviricota</taxon>
        <taxon>Caudoviricetes</taxon>
        <taxon>Kryptosalinivirus</taxon>
        <taxon>Kryptosalinivirus M8CC19</taxon>
    </lineage>
</organism>